<dbReference type="AlphaFoldDB" id="A0A6G1I7M6"/>
<evidence type="ECO:0000256" key="1">
    <source>
        <dbReference type="SAM" id="MobiDB-lite"/>
    </source>
</evidence>
<evidence type="ECO:0008006" key="4">
    <source>
        <dbReference type="Google" id="ProtNLM"/>
    </source>
</evidence>
<proteinExistence type="predicted"/>
<feature type="region of interest" description="Disordered" evidence="1">
    <location>
        <begin position="250"/>
        <end position="293"/>
    </location>
</feature>
<accession>A0A6G1I7M6</accession>
<organism evidence="2 3">
    <name type="scientific">Trichodelitschia bisporula</name>
    <dbReference type="NCBI Taxonomy" id="703511"/>
    <lineage>
        <taxon>Eukaryota</taxon>
        <taxon>Fungi</taxon>
        <taxon>Dikarya</taxon>
        <taxon>Ascomycota</taxon>
        <taxon>Pezizomycotina</taxon>
        <taxon>Dothideomycetes</taxon>
        <taxon>Dothideomycetes incertae sedis</taxon>
        <taxon>Phaeotrichales</taxon>
        <taxon>Phaeotrichaceae</taxon>
        <taxon>Trichodelitschia</taxon>
    </lineage>
</organism>
<evidence type="ECO:0000313" key="2">
    <source>
        <dbReference type="EMBL" id="KAF2404184.1"/>
    </source>
</evidence>
<name>A0A6G1I7M6_9PEZI</name>
<dbReference type="EMBL" id="ML996688">
    <property type="protein sequence ID" value="KAF2404184.1"/>
    <property type="molecule type" value="Genomic_DNA"/>
</dbReference>
<feature type="compositionally biased region" description="Basic and acidic residues" evidence="1">
    <location>
        <begin position="267"/>
        <end position="293"/>
    </location>
</feature>
<protein>
    <recommendedName>
        <fullName evidence="4">MULE transposase domain-containing protein</fullName>
    </recommendedName>
</protein>
<evidence type="ECO:0000313" key="3">
    <source>
        <dbReference type="Proteomes" id="UP000799640"/>
    </source>
</evidence>
<keyword evidence="3" id="KW-1185">Reference proteome</keyword>
<reference evidence="2" key="1">
    <citation type="journal article" date="2020" name="Stud. Mycol.">
        <title>101 Dothideomycetes genomes: a test case for predicting lifestyles and emergence of pathogens.</title>
        <authorList>
            <person name="Haridas S."/>
            <person name="Albert R."/>
            <person name="Binder M."/>
            <person name="Bloem J."/>
            <person name="Labutti K."/>
            <person name="Salamov A."/>
            <person name="Andreopoulos B."/>
            <person name="Baker S."/>
            <person name="Barry K."/>
            <person name="Bills G."/>
            <person name="Bluhm B."/>
            <person name="Cannon C."/>
            <person name="Castanera R."/>
            <person name="Culley D."/>
            <person name="Daum C."/>
            <person name="Ezra D."/>
            <person name="Gonzalez J."/>
            <person name="Henrissat B."/>
            <person name="Kuo A."/>
            <person name="Liang C."/>
            <person name="Lipzen A."/>
            <person name="Lutzoni F."/>
            <person name="Magnuson J."/>
            <person name="Mondo S."/>
            <person name="Nolan M."/>
            <person name="Ohm R."/>
            <person name="Pangilinan J."/>
            <person name="Park H.-J."/>
            <person name="Ramirez L."/>
            <person name="Alfaro M."/>
            <person name="Sun H."/>
            <person name="Tritt A."/>
            <person name="Yoshinaga Y."/>
            <person name="Zwiers L.-H."/>
            <person name="Turgeon B."/>
            <person name="Goodwin S."/>
            <person name="Spatafora J."/>
            <person name="Crous P."/>
            <person name="Grigoriev I."/>
        </authorList>
    </citation>
    <scope>NUCLEOTIDE SEQUENCE</scope>
    <source>
        <strain evidence="2">CBS 262.69</strain>
    </source>
</reference>
<gene>
    <name evidence="2" type="ORF">EJ06DRAFT_518653</name>
</gene>
<dbReference type="Proteomes" id="UP000799640">
    <property type="component" value="Unassembled WGS sequence"/>
</dbReference>
<dbReference type="OrthoDB" id="4815524at2759"/>
<sequence>MRRLYWKHQRQLPQINAEVVATGYLPRGSEFIALCRGEWHAWEVDGRDPRVSGQATALSLATQKLLQTSNVWGTGLLMFVNVRVGNTICDPSGPIHPSEVPDPVVSYQTPLAIPVVSYQTPLAIYTARVIENENKQLNRKCPVKEINAEQNRQTSSRFRTISRWAPFAEGDVNCELMPTPPNALGNALAHIFPDVPQLLCIWHVEMNEQKHASNDWVIHAGMSKKMKKEQQGLRDTLLARWKACLSATMSAPKSSRDASLPSTTKGSRNDEAPIDEKAKQPTATEKKPIKMPS</sequence>